<dbReference type="InterPro" id="IPR021327">
    <property type="entry name" value="DUF2934"/>
</dbReference>
<proteinExistence type="predicted"/>
<feature type="region of interest" description="Disordered" evidence="1">
    <location>
        <begin position="59"/>
        <end position="119"/>
    </location>
</feature>
<gene>
    <name evidence="2" type="ORF">HOP53_11615</name>
</gene>
<dbReference type="EMBL" id="JABFTX010000002">
    <property type="protein sequence ID" value="MCE8003486.1"/>
    <property type="molecule type" value="Genomic_DNA"/>
</dbReference>
<dbReference type="Pfam" id="PF11154">
    <property type="entry name" value="DUF2934"/>
    <property type="match status" value="1"/>
</dbReference>
<organism evidence="2 3">
    <name type="scientific">Billgrantia ethanolica</name>
    <dbReference type="NCBI Taxonomy" id="2733486"/>
    <lineage>
        <taxon>Bacteria</taxon>
        <taxon>Pseudomonadati</taxon>
        <taxon>Pseudomonadota</taxon>
        <taxon>Gammaproteobacteria</taxon>
        <taxon>Oceanospirillales</taxon>
        <taxon>Halomonadaceae</taxon>
        <taxon>Billgrantia</taxon>
    </lineage>
</organism>
<feature type="compositionally biased region" description="Basic and acidic residues" evidence="1">
    <location>
        <begin position="76"/>
        <end position="102"/>
    </location>
</feature>
<sequence>MADEKRIREVARELWEADGRPEDQQQRYWEMAVEIVGTEESDVLDTNLEHVGEIVPDEPPIIEEGLPLDEDESIIEENRLPLEPRDGEPDFDELPYRDDRDVAQNIPGSGSRQTGSGRA</sequence>
<reference evidence="2 3" key="1">
    <citation type="journal article" date="2021" name="Front. Microbiol.">
        <title>Aerobic Denitrification and Heterotrophic Sulfur Oxidation in the Genus Halomonas Revealed by Six Novel Species Characterizations and Genome-Based Analysis.</title>
        <authorList>
            <person name="Wang L."/>
            <person name="Shao Z."/>
        </authorList>
    </citation>
    <scope>NUCLEOTIDE SEQUENCE [LARGE SCALE GENOMIC DNA]</scope>
    <source>
        <strain evidence="2 3">MCCC 1A11081</strain>
    </source>
</reference>
<evidence type="ECO:0000313" key="3">
    <source>
        <dbReference type="Proteomes" id="UP001320168"/>
    </source>
</evidence>
<keyword evidence="3" id="KW-1185">Reference proteome</keyword>
<accession>A0ABS9A414</accession>
<dbReference type="Proteomes" id="UP001320168">
    <property type="component" value="Unassembled WGS sequence"/>
</dbReference>
<feature type="compositionally biased region" description="Acidic residues" evidence="1">
    <location>
        <begin position="66"/>
        <end position="75"/>
    </location>
</feature>
<dbReference type="RefSeq" id="WP_234270193.1">
    <property type="nucleotide sequence ID" value="NZ_JABFTX010000002.1"/>
</dbReference>
<feature type="compositionally biased region" description="Polar residues" evidence="1">
    <location>
        <begin position="106"/>
        <end position="119"/>
    </location>
</feature>
<comment type="caution">
    <text evidence="2">The sequence shown here is derived from an EMBL/GenBank/DDBJ whole genome shotgun (WGS) entry which is preliminary data.</text>
</comment>
<protein>
    <submittedName>
        <fullName evidence="2">DUF2934 domain-containing protein</fullName>
    </submittedName>
</protein>
<evidence type="ECO:0000313" key="2">
    <source>
        <dbReference type="EMBL" id="MCE8003486.1"/>
    </source>
</evidence>
<evidence type="ECO:0000256" key="1">
    <source>
        <dbReference type="SAM" id="MobiDB-lite"/>
    </source>
</evidence>
<name>A0ABS9A414_9GAMM</name>